<dbReference type="KEGG" id="vg:26100401"/>
<dbReference type="GO" id="GO:0042025">
    <property type="term" value="C:host cell nucleus"/>
    <property type="evidence" value="ECO:0007669"/>
    <property type="project" value="UniProtKB-SubCell"/>
</dbReference>
<evidence type="ECO:0000256" key="4">
    <source>
        <dbReference type="ARBA" id="ARBA00022679"/>
    </source>
</evidence>
<keyword evidence="8" id="KW-1194">Viral DNA replication</keyword>
<dbReference type="Gene3D" id="3.30.420.10">
    <property type="entry name" value="Ribonuclease H-like superfamily/Ribonuclease H"/>
    <property type="match status" value="1"/>
</dbReference>
<dbReference type="Gene3D" id="1.10.287.690">
    <property type="entry name" value="Helix hairpin bin"/>
    <property type="match status" value="1"/>
</dbReference>
<dbReference type="EC" id="2.7.7.7" evidence="11"/>
<keyword evidence="4 11" id="KW-0808">Transferase</keyword>
<comment type="subcellular location">
    <subcellularLocation>
        <location evidence="1">Host nucleus</location>
    </subcellularLocation>
</comment>
<evidence type="ECO:0000256" key="3">
    <source>
        <dbReference type="ARBA" id="ARBA00022562"/>
    </source>
</evidence>
<dbReference type="GO" id="GO:0006261">
    <property type="term" value="P:DNA-templated DNA replication"/>
    <property type="evidence" value="ECO:0007669"/>
    <property type="project" value="TreeGrafter"/>
</dbReference>
<dbReference type="PROSITE" id="PS00116">
    <property type="entry name" value="DNA_POLYMERASE_B"/>
    <property type="match status" value="1"/>
</dbReference>
<dbReference type="Gene3D" id="1.10.132.60">
    <property type="entry name" value="DNA polymerase family B, C-terminal domain"/>
    <property type="match status" value="1"/>
</dbReference>
<keyword evidence="6 11" id="KW-0235">DNA replication</keyword>
<dbReference type="InterPro" id="IPR006172">
    <property type="entry name" value="DNA-dir_DNA_pol_B"/>
</dbReference>
<dbReference type="Proteomes" id="UP000152314">
    <property type="component" value="Segment"/>
</dbReference>
<dbReference type="OrthoDB" id="165at10239"/>
<keyword evidence="7 11" id="KW-0239">DNA-directed DNA polymerase</keyword>
<dbReference type="InterPro" id="IPR036397">
    <property type="entry name" value="RNaseH_sf"/>
</dbReference>
<dbReference type="PANTHER" id="PTHR10322:SF23">
    <property type="entry name" value="DNA POLYMERASE DELTA CATALYTIC SUBUNIT"/>
    <property type="match status" value="1"/>
</dbReference>
<dbReference type="SUPFAM" id="SSF53098">
    <property type="entry name" value="Ribonuclease H-like"/>
    <property type="match status" value="1"/>
</dbReference>
<dbReference type="InterPro" id="IPR050240">
    <property type="entry name" value="DNA_pol_type-B"/>
</dbReference>
<keyword evidence="9 11" id="KW-0238">DNA-binding</keyword>
<organism evidence="14 15">
    <name type="scientific">Felid gammaherpesvirus 1</name>
    <dbReference type="NCBI Taxonomy" id="2560468"/>
    <lineage>
        <taxon>Viruses</taxon>
        <taxon>Duplodnaviria</taxon>
        <taxon>Heunggongvirae</taxon>
        <taxon>Peploviricota</taxon>
        <taxon>Herviviricetes</taxon>
        <taxon>Herpesvirales</taxon>
        <taxon>Orthoherpesviridae</taxon>
        <taxon>Gammaherpesvirinae</taxon>
        <taxon>Percavirus</taxon>
        <taxon>Percavirus felidgamma1</taxon>
    </lineage>
</organism>
<keyword evidence="3" id="KW-1048">Host nucleus</keyword>
<reference evidence="14 15" key="1">
    <citation type="journal article" date="2015" name="Genome Announc.">
        <title>First Complete Genome Sequence of Felis catus Gammaherpesvirus 1.</title>
        <authorList>
            <person name="Troyer R.M."/>
            <person name="Lee J.S."/>
            <person name="Vuyisich M."/>
            <person name="Chain P."/>
            <person name="Lo C.C."/>
            <person name="Kronmiller B."/>
            <person name="Bracha S."/>
            <person name="Avery A.C."/>
            <person name="VandeWoude S."/>
        </authorList>
    </citation>
    <scope>NUCLEOTIDE SEQUENCE [LARGE SCALE GENOMIC DNA]</scope>
    <source>
        <strain evidence="14">31286</strain>
    </source>
</reference>
<evidence type="ECO:0000256" key="9">
    <source>
        <dbReference type="ARBA" id="ARBA00023125"/>
    </source>
</evidence>
<dbReference type="InterPro" id="IPR006134">
    <property type="entry name" value="DNA-dir_DNA_pol_B_multi_dom"/>
</dbReference>
<keyword evidence="5 11" id="KW-0548">Nucleotidyltransferase</keyword>
<evidence type="ECO:0000313" key="15">
    <source>
        <dbReference type="Proteomes" id="UP000152314"/>
    </source>
</evidence>
<dbReference type="RefSeq" id="YP_009173887.1">
    <property type="nucleotide sequence ID" value="NC_028099.1"/>
</dbReference>
<dbReference type="PANTHER" id="PTHR10322">
    <property type="entry name" value="DNA POLYMERASE CATALYTIC SUBUNIT"/>
    <property type="match status" value="1"/>
</dbReference>
<dbReference type="InterPro" id="IPR017964">
    <property type="entry name" value="DNA-dir_DNA_pol_B_CS"/>
</dbReference>
<dbReference type="GeneID" id="26100401"/>
<dbReference type="InterPro" id="IPR023211">
    <property type="entry name" value="DNA_pol_palm_dom_sf"/>
</dbReference>
<evidence type="ECO:0000256" key="11">
    <source>
        <dbReference type="RuleBase" id="RU000442"/>
    </source>
</evidence>
<evidence type="ECO:0000256" key="7">
    <source>
        <dbReference type="ARBA" id="ARBA00022932"/>
    </source>
</evidence>
<dbReference type="Gene3D" id="3.90.1600.10">
    <property type="entry name" value="Palm domain of DNA polymerase"/>
    <property type="match status" value="1"/>
</dbReference>
<dbReference type="SUPFAM" id="SSF56672">
    <property type="entry name" value="DNA/RNA polymerases"/>
    <property type="match status" value="1"/>
</dbReference>
<dbReference type="Pfam" id="PF03104">
    <property type="entry name" value="DNA_pol_B_exo1"/>
    <property type="match status" value="1"/>
</dbReference>
<proteinExistence type="inferred from homology"/>
<evidence type="ECO:0000256" key="6">
    <source>
        <dbReference type="ARBA" id="ARBA00022705"/>
    </source>
</evidence>
<evidence type="ECO:0000256" key="2">
    <source>
        <dbReference type="ARBA" id="ARBA00005755"/>
    </source>
</evidence>
<dbReference type="GO" id="GO:0003677">
    <property type="term" value="F:DNA binding"/>
    <property type="evidence" value="ECO:0007669"/>
    <property type="project" value="UniProtKB-KW"/>
</dbReference>
<evidence type="ECO:0000259" key="12">
    <source>
        <dbReference type="Pfam" id="PF00136"/>
    </source>
</evidence>
<dbReference type="GO" id="GO:0000166">
    <property type="term" value="F:nucleotide binding"/>
    <property type="evidence" value="ECO:0007669"/>
    <property type="project" value="InterPro"/>
</dbReference>
<dbReference type="InterPro" id="IPR042087">
    <property type="entry name" value="DNA_pol_B_thumb"/>
</dbReference>
<accession>A0A0M3T960</accession>
<evidence type="ECO:0000256" key="8">
    <source>
        <dbReference type="ARBA" id="ARBA00023109"/>
    </source>
</evidence>
<dbReference type="PRINTS" id="PR00106">
    <property type="entry name" value="DNAPOLB"/>
</dbReference>
<dbReference type="InterPro" id="IPR006133">
    <property type="entry name" value="DNA-dir_DNA_pol_B_exonuc"/>
</dbReference>
<feature type="domain" description="DNA-directed DNA polymerase family B multifunctional" evidence="12">
    <location>
        <begin position="507"/>
        <end position="971"/>
    </location>
</feature>
<sequence length="999" mass="114107">MAANFYNPYLNPKKFLKATQDIHIERPKEYTRLIPLCFKTPHKSGVLPITNRVQPTYFINGEERHVFPQGDTDVSIWRQHGSKSNLNENKPGLTFHVYDIIETTYHSQKFPNIPFDIRPSGTVLKLFGRTENNQSVCVNVFQQQVYFYVEGGTGVMHHIQQAMRHCNDYSLKGMVKKILREYNEEHLVYKVSMSSNEHLATVTEKLQKAGCQLYESNVDAIKRFIIDNGFSTFGWYYCKNAMPRLTNRDSWTDLEFDCSWTDLIFYPDRHDWPNYQVLSFDIECLGENGFPNATKDEDMVLQISCVLWQTGSSSPPRKILFNLGTCDPIQDTEVFECPSEIDMFYLFFTMLRDFNIEFITGYNIANFDFTYIINRAVEVFNFNLKDFTKSKSSSTFIVHTPQNNSTGFMRAVPKIKISGFVCIDMYHVCKDKLGLSNYKLNTVAQHCIGGQKDDVSYKEIPQLFRAGPQGRARLGAYCVKDSEIVLQLLRYFMTHVEISEIAKIAKIPPRMVLTDGQQIRVFSCLLDVARKQNYILPLKNKEISDGYQGATVIDPISGFYNTPILVVDFASLYPTIIQANNLCYSTMISDDRLHLYDDLSPHDYQTFHLSSGLVHFVNKHKQVSLLATLLNAWLSKRRSLKKTLESVTDPNLKTILDKQQLAIKVTCNAVYGFTGVSSGILPCLKIAETITYEGRRMLEKSKHFIEAITPIDMERIMHRPLNCAYNASFRVIYGDTDSLFIECQGYPMSEVGAFCDQLAKVTTDTLFVDPIKLEAEKIFQCLILLSKKRYIGVLSKGELLMKGVDLIRKTSCKFVQNTSRLVLNLILYDSEVREAACSLSTKQISSVFSEGLPLPLFKVIDILNDSYKKLKFNQVPIEDLTFTTELSKPASLYKVSNIPHIVVYKKIISRNEEPPQIHDRIPYVFVESPHATLKSDMAEDPSFVKQHHIPLAIDLYFDKVVRGAANILQCIFGNSADAAVGVLYNFLNIPFTLNQSLDD</sequence>
<keyword evidence="15" id="KW-1185">Reference proteome</keyword>
<comment type="catalytic activity">
    <reaction evidence="10 11">
        <text>DNA(n) + a 2'-deoxyribonucleoside 5'-triphosphate = DNA(n+1) + diphosphate</text>
        <dbReference type="Rhea" id="RHEA:22508"/>
        <dbReference type="Rhea" id="RHEA-COMP:17339"/>
        <dbReference type="Rhea" id="RHEA-COMP:17340"/>
        <dbReference type="ChEBI" id="CHEBI:33019"/>
        <dbReference type="ChEBI" id="CHEBI:61560"/>
        <dbReference type="ChEBI" id="CHEBI:173112"/>
        <dbReference type="EC" id="2.7.7.7"/>
    </reaction>
</comment>
<dbReference type="SMART" id="SM00486">
    <property type="entry name" value="POLBc"/>
    <property type="match status" value="1"/>
</dbReference>
<feature type="domain" description="DNA-directed DNA polymerase family B exonuclease" evidence="13">
    <location>
        <begin position="211"/>
        <end position="443"/>
    </location>
</feature>
<dbReference type="Pfam" id="PF00136">
    <property type="entry name" value="DNA_pol_B"/>
    <property type="match status" value="1"/>
</dbReference>
<evidence type="ECO:0000313" key="14">
    <source>
        <dbReference type="EMBL" id="ALE14722.1"/>
    </source>
</evidence>
<comment type="similarity">
    <text evidence="2 11">Belongs to the DNA polymerase type-B family.</text>
</comment>
<protein>
    <recommendedName>
        <fullName evidence="11">DNA polymerase</fullName>
        <ecNumber evidence="11">2.7.7.7</ecNumber>
    </recommendedName>
</protein>
<dbReference type="InterPro" id="IPR012337">
    <property type="entry name" value="RNaseH-like_sf"/>
</dbReference>
<evidence type="ECO:0000259" key="13">
    <source>
        <dbReference type="Pfam" id="PF03104"/>
    </source>
</evidence>
<dbReference type="InterPro" id="IPR043502">
    <property type="entry name" value="DNA/RNA_pol_sf"/>
</dbReference>
<evidence type="ECO:0000256" key="1">
    <source>
        <dbReference type="ARBA" id="ARBA00004147"/>
    </source>
</evidence>
<name>A0A0M3T960_9GAMA</name>
<dbReference type="EMBL" id="KT595939">
    <property type="protein sequence ID" value="ALE14722.1"/>
    <property type="molecule type" value="Genomic_DNA"/>
</dbReference>
<evidence type="ECO:0000256" key="5">
    <source>
        <dbReference type="ARBA" id="ARBA00022695"/>
    </source>
</evidence>
<dbReference type="GO" id="GO:0003887">
    <property type="term" value="F:DNA-directed DNA polymerase activity"/>
    <property type="evidence" value="ECO:0007669"/>
    <property type="project" value="UniProtKB-KW"/>
</dbReference>
<dbReference type="GO" id="GO:0039693">
    <property type="term" value="P:viral DNA genome replication"/>
    <property type="evidence" value="ECO:0007669"/>
    <property type="project" value="UniProtKB-KW"/>
</dbReference>
<dbReference type="Gene3D" id="3.30.342.10">
    <property type="entry name" value="DNA Polymerase, chain B, domain 1"/>
    <property type="match status" value="1"/>
</dbReference>
<evidence type="ECO:0000256" key="10">
    <source>
        <dbReference type="ARBA" id="ARBA00049244"/>
    </source>
</evidence>